<accession>G7YIL2</accession>
<name>G7YIL2_CLOSI</name>
<sequence>MLICYFHKQLTFGYEPFFKVGFMYRDESWMIVSLVEFTLKPENDRLSEGMIRVVLTQKASDFPGGSPGHTLLTDSDKSKTRVQCFLRLLRTHQNNWPEHEEIFQQPGDVPSKSYTYLQEEHCGFQSTGTKFRMNEVDNFERHVENLVWLGWLNSALDQSDDVLNKLILIRSDGSFNINSELGFRWIVCIPIRFDLSLPLFVSTFHLAGVSEQQPQGDTAIVEKLAEMDMFEKAF</sequence>
<gene>
    <name evidence="1" type="ORF">CLF_108820</name>
</gene>
<reference key="2">
    <citation type="submission" date="2011-10" db="EMBL/GenBank/DDBJ databases">
        <title>The genome and transcriptome sequence of Clonorchis sinensis provide insights into the carcinogenic liver fluke.</title>
        <authorList>
            <person name="Wang X."/>
            <person name="Huang Y."/>
            <person name="Chen W."/>
            <person name="Liu H."/>
            <person name="Guo L."/>
            <person name="Chen Y."/>
            <person name="Luo F."/>
            <person name="Zhou W."/>
            <person name="Sun J."/>
            <person name="Mao Q."/>
            <person name="Liang P."/>
            <person name="Zhou C."/>
            <person name="Tian Y."/>
            <person name="Men J."/>
            <person name="Lv X."/>
            <person name="Huang L."/>
            <person name="Zhou J."/>
            <person name="Hu Y."/>
            <person name="Li R."/>
            <person name="Zhang F."/>
            <person name="Lei H."/>
            <person name="Li X."/>
            <person name="Hu X."/>
            <person name="Liang C."/>
            <person name="Xu J."/>
            <person name="Wu Z."/>
            <person name="Yu X."/>
        </authorList>
    </citation>
    <scope>NUCLEOTIDE SEQUENCE</scope>
    <source>
        <strain>Henan</strain>
    </source>
</reference>
<dbReference type="Proteomes" id="UP000008909">
    <property type="component" value="Unassembled WGS sequence"/>
</dbReference>
<evidence type="ECO:0000313" key="2">
    <source>
        <dbReference type="Proteomes" id="UP000008909"/>
    </source>
</evidence>
<proteinExistence type="predicted"/>
<dbReference type="EMBL" id="DF143354">
    <property type="protein sequence ID" value="GAA52795.1"/>
    <property type="molecule type" value="Genomic_DNA"/>
</dbReference>
<protein>
    <submittedName>
        <fullName evidence="1">Uncharacterized protein</fullName>
    </submittedName>
</protein>
<evidence type="ECO:0000313" key="1">
    <source>
        <dbReference type="EMBL" id="GAA52795.1"/>
    </source>
</evidence>
<keyword evidence="2" id="KW-1185">Reference proteome</keyword>
<dbReference type="AlphaFoldDB" id="G7YIL2"/>
<organism evidence="1 2">
    <name type="scientific">Clonorchis sinensis</name>
    <name type="common">Chinese liver fluke</name>
    <dbReference type="NCBI Taxonomy" id="79923"/>
    <lineage>
        <taxon>Eukaryota</taxon>
        <taxon>Metazoa</taxon>
        <taxon>Spiralia</taxon>
        <taxon>Lophotrochozoa</taxon>
        <taxon>Platyhelminthes</taxon>
        <taxon>Trematoda</taxon>
        <taxon>Digenea</taxon>
        <taxon>Opisthorchiida</taxon>
        <taxon>Opisthorchiata</taxon>
        <taxon>Opisthorchiidae</taxon>
        <taxon>Clonorchis</taxon>
    </lineage>
</organism>
<reference evidence="1" key="1">
    <citation type="journal article" date="2011" name="Genome Biol.">
        <title>The draft genome of the carcinogenic human liver fluke Clonorchis sinensis.</title>
        <authorList>
            <person name="Wang X."/>
            <person name="Chen W."/>
            <person name="Huang Y."/>
            <person name="Sun J."/>
            <person name="Men J."/>
            <person name="Liu H."/>
            <person name="Luo F."/>
            <person name="Guo L."/>
            <person name="Lv X."/>
            <person name="Deng C."/>
            <person name="Zhou C."/>
            <person name="Fan Y."/>
            <person name="Li X."/>
            <person name="Huang L."/>
            <person name="Hu Y."/>
            <person name="Liang C."/>
            <person name="Hu X."/>
            <person name="Xu J."/>
            <person name="Yu X."/>
        </authorList>
    </citation>
    <scope>NUCLEOTIDE SEQUENCE [LARGE SCALE GENOMIC DNA]</scope>
    <source>
        <strain evidence="1">Henan</strain>
    </source>
</reference>